<dbReference type="AlphaFoldDB" id="A0ABD5YY42"/>
<feature type="region of interest" description="Disordered" evidence="1">
    <location>
        <begin position="1"/>
        <end position="80"/>
    </location>
</feature>
<proteinExistence type="predicted"/>
<feature type="compositionally biased region" description="Polar residues" evidence="1">
    <location>
        <begin position="1"/>
        <end position="20"/>
    </location>
</feature>
<evidence type="ECO:0008006" key="4">
    <source>
        <dbReference type="Google" id="ProtNLM"/>
    </source>
</evidence>
<gene>
    <name evidence="2" type="ORF">ACFQL7_26880</name>
</gene>
<evidence type="ECO:0000256" key="1">
    <source>
        <dbReference type="SAM" id="MobiDB-lite"/>
    </source>
</evidence>
<sequence length="172" mass="19183">MDSSDLRSQLDQTKGSTSTEETVDHSDISEPESPVNEIAEAATSEPIDDDRTEEERDTPDEKGDADQETDGPAFPTQESDKMSIYPHEENSHFLKVVCNGVESDLLALGHDDFEVREAHDAMVRLANEHPRELTQLVLESRGLDPDDVDDLSCSVVLFHCKTVRTVYEVHTV</sequence>
<name>A0ABD5YY42_9EURY</name>
<reference evidence="2 3" key="1">
    <citation type="journal article" date="2019" name="Int. J. Syst. Evol. Microbiol.">
        <title>The Global Catalogue of Microorganisms (GCM) 10K type strain sequencing project: providing services to taxonomists for standard genome sequencing and annotation.</title>
        <authorList>
            <consortium name="The Broad Institute Genomics Platform"/>
            <consortium name="The Broad Institute Genome Sequencing Center for Infectious Disease"/>
            <person name="Wu L."/>
            <person name="Ma J."/>
        </authorList>
    </citation>
    <scope>NUCLEOTIDE SEQUENCE [LARGE SCALE GENOMIC DNA]</scope>
    <source>
        <strain evidence="2 3">RDMS1</strain>
    </source>
</reference>
<organism evidence="2 3">
    <name type="scientific">Halocatena marina</name>
    <dbReference type="NCBI Taxonomy" id="2934937"/>
    <lineage>
        <taxon>Archaea</taxon>
        <taxon>Methanobacteriati</taxon>
        <taxon>Methanobacteriota</taxon>
        <taxon>Stenosarchaea group</taxon>
        <taxon>Halobacteria</taxon>
        <taxon>Halobacteriales</taxon>
        <taxon>Natronomonadaceae</taxon>
        <taxon>Halocatena</taxon>
    </lineage>
</organism>
<feature type="compositionally biased region" description="Acidic residues" evidence="1">
    <location>
        <begin position="46"/>
        <end position="58"/>
    </location>
</feature>
<comment type="caution">
    <text evidence="2">The sequence shown here is derived from an EMBL/GenBank/DDBJ whole genome shotgun (WGS) entry which is preliminary data.</text>
</comment>
<evidence type="ECO:0000313" key="3">
    <source>
        <dbReference type="Proteomes" id="UP001596417"/>
    </source>
</evidence>
<dbReference type="RefSeq" id="WP_390206933.1">
    <property type="nucleotide sequence ID" value="NZ_JBHTAX010000006.1"/>
</dbReference>
<keyword evidence="3" id="KW-1185">Reference proteome</keyword>
<dbReference type="Proteomes" id="UP001596417">
    <property type="component" value="Unassembled WGS sequence"/>
</dbReference>
<dbReference type="InterPro" id="IPR058276">
    <property type="entry name" value="DUF7970"/>
</dbReference>
<dbReference type="Pfam" id="PF25925">
    <property type="entry name" value="DUF7970"/>
    <property type="match status" value="1"/>
</dbReference>
<dbReference type="EMBL" id="JBHTAX010000006">
    <property type="protein sequence ID" value="MFC7193039.1"/>
    <property type="molecule type" value="Genomic_DNA"/>
</dbReference>
<accession>A0ABD5YY42</accession>
<evidence type="ECO:0000313" key="2">
    <source>
        <dbReference type="EMBL" id="MFC7193039.1"/>
    </source>
</evidence>
<protein>
    <recommendedName>
        <fullName evidence="4">Halobacterial output domain-containing protein</fullName>
    </recommendedName>
</protein>